<proteinExistence type="predicted"/>
<protein>
    <submittedName>
        <fullName evidence="2">Putative phosphodiesterase</fullName>
    </submittedName>
</protein>
<dbReference type="PIRSF" id="PIRSF000883">
    <property type="entry name" value="Pesterase_MJ0912"/>
    <property type="match status" value="1"/>
</dbReference>
<dbReference type="GO" id="GO:0016791">
    <property type="term" value="F:phosphatase activity"/>
    <property type="evidence" value="ECO:0007669"/>
    <property type="project" value="TreeGrafter"/>
</dbReference>
<feature type="domain" description="Calcineurin-like phosphoesterase" evidence="1">
    <location>
        <begin position="9"/>
        <end position="159"/>
    </location>
</feature>
<dbReference type="CDD" id="cd00838">
    <property type="entry name" value="MPP_superfamily"/>
    <property type="match status" value="1"/>
</dbReference>
<dbReference type="Pfam" id="PF00149">
    <property type="entry name" value="Metallophos"/>
    <property type="match status" value="1"/>
</dbReference>
<dbReference type="SUPFAM" id="SSF56300">
    <property type="entry name" value="Metallo-dependent phosphatases"/>
    <property type="match status" value="1"/>
</dbReference>
<dbReference type="InterPro" id="IPR004843">
    <property type="entry name" value="Calcineurin-like_PHP"/>
</dbReference>
<dbReference type="GO" id="GO:0005737">
    <property type="term" value="C:cytoplasm"/>
    <property type="evidence" value="ECO:0007669"/>
    <property type="project" value="TreeGrafter"/>
</dbReference>
<organism evidence="2 3">
    <name type="scientific">Desulfobotulus alkaliphilus</name>
    <dbReference type="NCBI Taxonomy" id="622671"/>
    <lineage>
        <taxon>Bacteria</taxon>
        <taxon>Pseudomonadati</taxon>
        <taxon>Thermodesulfobacteriota</taxon>
        <taxon>Desulfobacteria</taxon>
        <taxon>Desulfobacterales</taxon>
        <taxon>Desulfobacteraceae</taxon>
        <taxon>Desulfobotulus</taxon>
    </lineage>
</organism>
<gene>
    <name evidence="2" type="ORF">LZ24_02628</name>
</gene>
<accession>A0A562RIH5</accession>
<dbReference type="Gene3D" id="3.60.21.10">
    <property type="match status" value="1"/>
</dbReference>
<dbReference type="InterPro" id="IPR029052">
    <property type="entry name" value="Metallo-depent_PP-like"/>
</dbReference>
<sequence length="247" mass="27807">MRPMHKTAFAVLSDIHGNHEALVQVLRDMESLGIANAISLGDNIGYGPYPNEVVALLLAAEIPSVLGNHESAILKISEQNWFNPSAKKALMQTRKMLNPATLTTIASYPEFRVLRNCRFVHGCPPSDIRTYLFQKEDSEIIELFSLFDETLCFTGHTHELEIIGWDGERIERSMPGETPVFLKEKERSIINCGSVGQPRDGDNRAKYIIYDPVEHTLLLRRVSYDVKKTVSAILRAGLPKVYADRLL</sequence>
<evidence type="ECO:0000313" key="2">
    <source>
        <dbReference type="EMBL" id="TWI68146.1"/>
    </source>
</evidence>
<dbReference type="PANTHER" id="PTHR42850">
    <property type="entry name" value="METALLOPHOSPHOESTERASE"/>
    <property type="match status" value="1"/>
</dbReference>
<dbReference type="InterPro" id="IPR011152">
    <property type="entry name" value="Pesterase_MJ0912"/>
</dbReference>
<dbReference type="EMBL" id="VLLC01000023">
    <property type="protein sequence ID" value="TWI68146.1"/>
    <property type="molecule type" value="Genomic_DNA"/>
</dbReference>
<dbReference type="Proteomes" id="UP000318307">
    <property type="component" value="Unassembled WGS sequence"/>
</dbReference>
<evidence type="ECO:0000259" key="1">
    <source>
        <dbReference type="Pfam" id="PF00149"/>
    </source>
</evidence>
<dbReference type="AlphaFoldDB" id="A0A562RIH5"/>
<name>A0A562RIH5_9BACT</name>
<keyword evidence="3" id="KW-1185">Reference proteome</keyword>
<dbReference type="PANTHER" id="PTHR42850:SF2">
    <property type="entry name" value="BLL5683 PROTEIN"/>
    <property type="match status" value="1"/>
</dbReference>
<dbReference type="InterPro" id="IPR050126">
    <property type="entry name" value="Ap4A_hydrolase"/>
</dbReference>
<reference evidence="2 3" key="1">
    <citation type="submission" date="2019-07" db="EMBL/GenBank/DDBJ databases">
        <title>Genome sequencing of 100 strains of the haloalkaliphilic chemolithoautotrophic sulfur-oxidizing bacterium Thioalkalivibrio.</title>
        <authorList>
            <person name="Muyzer G."/>
        </authorList>
    </citation>
    <scope>NUCLEOTIDE SEQUENCE [LARGE SCALE GENOMIC DNA]</scope>
    <source>
        <strain evidence="2 3">ASO4-4</strain>
    </source>
</reference>
<evidence type="ECO:0000313" key="3">
    <source>
        <dbReference type="Proteomes" id="UP000318307"/>
    </source>
</evidence>
<comment type="caution">
    <text evidence="2">The sequence shown here is derived from an EMBL/GenBank/DDBJ whole genome shotgun (WGS) entry which is preliminary data.</text>
</comment>